<dbReference type="GO" id="GO:1901135">
    <property type="term" value="P:carbohydrate derivative metabolic process"/>
    <property type="evidence" value="ECO:0007669"/>
    <property type="project" value="InterPro"/>
</dbReference>
<evidence type="ECO:0000259" key="5">
    <source>
        <dbReference type="PROSITE" id="PS51464"/>
    </source>
</evidence>
<name>A0A921GEV7_9ACTN</name>
<dbReference type="PROSITE" id="PS51464">
    <property type="entry name" value="SIS"/>
    <property type="match status" value="1"/>
</dbReference>
<evidence type="ECO:0000256" key="2">
    <source>
        <dbReference type="ARBA" id="ARBA00023125"/>
    </source>
</evidence>
<dbReference type="InterPro" id="IPR000281">
    <property type="entry name" value="HTH_RpiR"/>
</dbReference>
<organism evidence="6 7">
    <name type="scientific">Thermophilibacter provencensis</name>
    <dbReference type="NCBI Taxonomy" id="1852386"/>
    <lineage>
        <taxon>Bacteria</taxon>
        <taxon>Bacillati</taxon>
        <taxon>Actinomycetota</taxon>
        <taxon>Coriobacteriia</taxon>
        <taxon>Coriobacteriales</taxon>
        <taxon>Atopobiaceae</taxon>
        <taxon>Thermophilibacter</taxon>
    </lineage>
</organism>
<dbReference type="Gene3D" id="1.10.10.10">
    <property type="entry name" value="Winged helix-like DNA-binding domain superfamily/Winged helix DNA-binding domain"/>
    <property type="match status" value="1"/>
</dbReference>
<evidence type="ECO:0000256" key="3">
    <source>
        <dbReference type="ARBA" id="ARBA00023163"/>
    </source>
</evidence>
<keyword evidence="2" id="KW-0238">DNA-binding</keyword>
<dbReference type="InterPro" id="IPR046348">
    <property type="entry name" value="SIS_dom_sf"/>
</dbReference>
<dbReference type="InterPro" id="IPR036388">
    <property type="entry name" value="WH-like_DNA-bd_sf"/>
</dbReference>
<dbReference type="InterPro" id="IPR001347">
    <property type="entry name" value="SIS_dom"/>
</dbReference>
<accession>A0A921GEV7</accession>
<keyword evidence="1" id="KW-0805">Transcription regulation</keyword>
<dbReference type="Gene3D" id="3.40.50.10490">
    <property type="entry name" value="Glucose-6-phosphate isomerase like protein, domain 1"/>
    <property type="match status" value="1"/>
</dbReference>
<feature type="domain" description="HTH rpiR-type" evidence="4">
    <location>
        <begin position="1"/>
        <end position="47"/>
    </location>
</feature>
<feature type="domain" description="SIS" evidence="5">
    <location>
        <begin position="96"/>
        <end position="237"/>
    </location>
</feature>
<dbReference type="RefSeq" id="WP_274958598.1">
    <property type="nucleotide sequence ID" value="NZ_DYWQ01000031.1"/>
</dbReference>
<dbReference type="Pfam" id="PF01418">
    <property type="entry name" value="HTH_6"/>
    <property type="match status" value="1"/>
</dbReference>
<reference evidence="6" key="2">
    <citation type="submission" date="2021-09" db="EMBL/GenBank/DDBJ databases">
        <authorList>
            <person name="Gilroy R."/>
        </authorList>
    </citation>
    <scope>NUCLEOTIDE SEQUENCE</scope>
    <source>
        <strain evidence="6">CHK124-7917</strain>
    </source>
</reference>
<dbReference type="InterPro" id="IPR047640">
    <property type="entry name" value="RpiR-like"/>
</dbReference>
<dbReference type="EMBL" id="DYWQ01000031">
    <property type="protein sequence ID" value="HJF44579.1"/>
    <property type="molecule type" value="Genomic_DNA"/>
</dbReference>
<dbReference type="PROSITE" id="PS51071">
    <property type="entry name" value="HTH_RPIR"/>
    <property type="match status" value="1"/>
</dbReference>
<keyword evidence="3" id="KW-0804">Transcription</keyword>
<proteinExistence type="predicted"/>
<dbReference type="SUPFAM" id="SSF53697">
    <property type="entry name" value="SIS domain"/>
    <property type="match status" value="1"/>
</dbReference>
<evidence type="ECO:0000256" key="1">
    <source>
        <dbReference type="ARBA" id="ARBA00023015"/>
    </source>
</evidence>
<dbReference type="InterPro" id="IPR035472">
    <property type="entry name" value="RpiR-like_SIS"/>
</dbReference>
<dbReference type="Pfam" id="PF01380">
    <property type="entry name" value="SIS"/>
    <property type="match status" value="1"/>
</dbReference>
<dbReference type="GO" id="GO:0097367">
    <property type="term" value="F:carbohydrate derivative binding"/>
    <property type="evidence" value="ECO:0007669"/>
    <property type="project" value="InterPro"/>
</dbReference>
<dbReference type="AlphaFoldDB" id="A0A921GEV7"/>
<reference evidence="6" key="1">
    <citation type="journal article" date="2021" name="PeerJ">
        <title>Extensive microbial diversity within the chicken gut microbiome revealed by metagenomics and culture.</title>
        <authorList>
            <person name="Gilroy R."/>
            <person name="Ravi A."/>
            <person name="Getino M."/>
            <person name="Pursley I."/>
            <person name="Horton D.L."/>
            <person name="Alikhan N.F."/>
            <person name="Baker D."/>
            <person name="Gharbi K."/>
            <person name="Hall N."/>
            <person name="Watson M."/>
            <person name="Adriaenssens E.M."/>
            <person name="Foster-Nyarko E."/>
            <person name="Jarju S."/>
            <person name="Secka A."/>
            <person name="Antonio M."/>
            <person name="Oren A."/>
            <person name="Chaudhuri R.R."/>
            <person name="La Ragione R."/>
            <person name="Hildebrand F."/>
            <person name="Pallen M.J."/>
        </authorList>
    </citation>
    <scope>NUCLEOTIDE SEQUENCE</scope>
    <source>
        <strain evidence="6">CHK124-7917</strain>
    </source>
</reference>
<dbReference type="InterPro" id="IPR009057">
    <property type="entry name" value="Homeodomain-like_sf"/>
</dbReference>
<evidence type="ECO:0000313" key="6">
    <source>
        <dbReference type="EMBL" id="HJF44579.1"/>
    </source>
</evidence>
<evidence type="ECO:0000313" key="7">
    <source>
        <dbReference type="Proteomes" id="UP000697330"/>
    </source>
</evidence>
<comment type="caution">
    <text evidence="6">The sequence shown here is derived from an EMBL/GenBank/DDBJ whole genome shotgun (WGS) entry which is preliminary data.</text>
</comment>
<dbReference type="CDD" id="cd05013">
    <property type="entry name" value="SIS_RpiR"/>
    <property type="match status" value="1"/>
</dbReference>
<sequence>MPWGESAKQLARRAHVSQATVYRLCEKLGCSGLSDLRVRIASALPAFRGERAGVDVNFPVRAGQGGREVMGAIERDLAQTLAATANVLDPCELDRAAALVLSAGRVFVLATAGNVAFAQNFRFQMAEIGRVVVVPVDEYEQRLVASSAGEGDVVILVSFGGRGFVAPSAAELLSRRGVPVVLVASAGVTPLDHLAEVKLALSPQEDHARKVSPFATGASLLYVLDALFARVFVEDFDGNLARRLSYYDGIVSMGGCSRATDT</sequence>
<dbReference type="PANTHER" id="PTHR30514:SF10">
    <property type="entry name" value="MURR_RPIR FAMILY TRANSCRIPTIONAL REGULATOR"/>
    <property type="match status" value="1"/>
</dbReference>
<dbReference type="Proteomes" id="UP000697330">
    <property type="component" value="Unassembled WGS sequence"/>
</dbReference>
<dbReference type="SUPFAM" id="SSF46689">
    <property type="entry name" value="Homeodomain-like"/>
    <property type="match status" value="1"/>
</dbReference>
<dbReference type="GO" id="GO:0003700">
    <property type="term" value="F:DNA-binding transcription factor activity"/>
    <property type="evidence" value="ECO:0007669"/>
    <property type="project" value="InterPro"/>
</dbReference>
<evidence type="ECO:0000259" key="4">
    <source>
        <dbReference type="PROSITE" id="PS51071"/>
    </source>
</evidence>
<dbReference type="GO" id="GO:0003677">
    <property type="term" value="F:DNA binding"/>
    <property type="evidence" value="ECO:0007669"/>
    <property type="project" value="UniProtKB-KW"/>
</dbReference>
<gene>
    <name evidence="6" type="ORF">K8U72_02175</name>
</gene>
<dbReference type="PANTHER" id="PTHR30514">
    <property type="entry name" value="GLUCOKINASE"/>
    <property type="match status" value="1"/>
</dbReference>
<protein>
    <submittedName>
        <fullName evidence="6">MurR/RpiR family transcriptional regulator</fullName>
    </submittedName>
</protein>